<gene>
    <name evidence="3" type="ORF">QJT80_06705</name>
</gene>
<protein>
    <submittedName>
        <fullName evidence="3">DNA-binding protein</fullName>
    </submittedName>
</protein>
<accession>A0AA95H7C0</accession>
<dbReference type="KEGG" id="tdu:QJT80_06705"/>
<organism evidence="3">
    <name type="scientific">Candidatus Thiocaldithrix dubininis</name>
    <dbReference type="NCBI Taxonomy" id="3080823"/>
    <lineage>
        <taxon>Bacteria</taxon>
        <taxon>Pseudomonadati</taxon>
        <taxon>Pseudomonadota</taxon>
        <taxon>Gammaproteobacteria</taxon>
        <taxon>Thiotrichales</taxon>
        <taxon>Thiotrichaceae</taxon>
        <taxon>Candidatus Thiocaldithrix</taxon>
    </lineage>
</organism>
<name>A0AA95H7C0_9GAMM</name>
<dbReference type="GO" id="GO:0003677">
    <property type="term" value="F:DNA binding"/>
    <property type="evidence" value="ECO:0007669"/>
    <property type="project" value="UniProtKB-KW"/>
</dbReference>
<dbReference type="SUPFAM" id="SSF47162">
    <property type="entry name" value="Apolipoprotein"/>
    <property type="match status" value="1"/>
</dbReference>
<dbReference type="AlphaFoldDB" id="A0AA95H7C0"/>
<evidence type="ECO:0000313" key="3">
    <source>
        <dbReference type="EMBL" id="WGZ92167.1"/>
    </source>
</evidence>
<dbReference type="EMBL" id="CP124755">
    <property type="protein sequence ID" value="WGZ92167.1"/>
    <property type="molecule type" value="Genomic_DNA"/>
</dbReference>
<evidence type="ECO:0000256" key="1">
    <source>
        <dbReference type="SAM" id="Coils"/>
    </source>
</evidence>
<dbReference type="InterPro" id="IPR017956">
    <property type="entry name" value="AT_hook_DNA-bd_motif"/>
</dbReference>
<proteinExistence type="predicted"/>
<dbReference type="Pfam" id="PF02178">
    <property type="entry name" value="AT_hook"/>
    <property type="match status" value="2"/>
</dbReference>
<reference evidence="3" key="2">
    <citation type="submission" date="2023-04" db="EMBL/GenBank/DDBJ databases">
        <authorList>
            <person name="Beletskiy A.V."/>
            <person name="Mardanov A.V."/>
            <person name="Ravin N.V."/>
        </authorList>
    </citation>
    <scope>NUCLEOTIDE SEQUENCE</scope>
    <source>
        <strain evidence="3">GKL-01</strain>
    </source>
</reference>
<feature type="region of interest" description="Disordered" evidence="2">
    <location>
        <begin position="27"/>
        <end position="53"/>
    </location>
</feature>
<sequence length="153" mass="17482">MRINYIGMAPHPANGNNHGLSGDITTQSSANPITPIKRGRGRPKGAVSGSLSAVRQQAAEEKRKLREELTSKVETLRQQLEHLEQKYQEDVQDLQEALRLSEQRESFYRTALEDRLRLVAEHIHKSLTDWADAELTEGQITQRKRGRPRKTFK</sequence>
<keyword evidence="3" id="KW-0238">DNA-binding</keyword>
<evidence type="ECO:0000256" key="2">
    <source>
        <dbReference type="SAM" id="MobiDB-lite"/>
    </source>
</evidence>
<dbReference type="Proteomes" id="UP001300672">
    <property type="component" value="Chromosome"/>
</dbReference>
<feature type="coiled-coil region" evidence="1">
    <location>
        <begin position="55"/>
        <end position="104"/>
    </location>
</feature>
<keyword evidence="1" id="KW-0175">Coiled coil</keyword>
<reference evidence="3" key="1">
    <citation type="journal article" date="2023" name="Int. J. Mol. Sci.">
        <title>Metagenomics Revealed a New Genus 'Candidatus Thiocaldithrix dubininis' gen. nov., sp. nov. and a New Species 'Candidatus Thiothrix putei' sp. nov. in the Family Thiotrichaceae, Some Members of Which Have Traits of Both Na+- and H+-Motive Energetics.</title>
        <authorList>
            <person name="Ravin N.V."/>
            <person name="Muntyan M.S."/>
            <person name="Smolyakov D.D."/>
            <person name="Rudenko T.S."/>
            <person name="Beletsky A.V."/>
            <person name="Mardanov A.V."/>
            <person name="Grabovich M.Y."/>
        </authorList>
    </citation>
    <scope>NUCLEOTIDE SEQUENCE</scope>
    <source>
        <strain evidence="3">GKL-01</strain>
    </source>
</reference>